<evidence type="ECO:0000313" key="4">
    <source>
        <dbReference type="Proteomes" id="UP001238163"/>
    </source>
</evidence>
<feature type="signal peptide" evidence="1">
    <location>
        <begin position="1"/>
        <end position="21"/>
    </location>
</feature>
<protein>
    <recommendedName>
        <fullName evidence="2">Glycosyl hydrolase family 13 catalytic domain-containing protein</fullName>
    </recommendedName>
</protein>
<evidence type="ECO:0000256" key="1">
    <source>
        <dbReference type="SAM" id="SignalP"/>
    </source>
</evidence>
<dbReference type="PANTHER" id="PTHR10357">
    <property type="entry name" value="ALPHA-AMYLASE FAMILY MEMBER"/>
    <property type="match status" value="1"/>
</dbReference>
<dbReference type="GO" id="GO:0005975">
    <property type="term" value="P:carbohydrate metabolic process"/>
    <property type="evidence" value="ECO:0007669"/>
    <property type="project" value="InterPro"/>
</dbReference>
<feature type="domain" description="Glycosyl hydrolase family 13 catalytic" evidence="2">
    <location>
        <begin position="283"/>
        <end position="609"/>
    </location>
</feature>
<dbReference type="InterPro" id="IPR017853">
    <property type="entry name" value="GH"/>
</dbReference>
<dbReference type="EMBL" id="JAUSVL010000001">
    <property type="protein sequence ID" value="MDQ0290345.1"/>
    <property type="molecule type" value="Genomic_DNA"/>
</dbReference>
<dbReference type="RefSeq" id="WP_307261811.1">
    <property type="nucleotide sequence ID" value="NZ_JAUSVL010000001.1"/>
</dbReference>
<reference evidence="3" key="1">
    <citation type="submission" date="2023-07" db="EMBL/GenBank/DDBJ databases">
        <title>Genomic Encyclopedia of Type Strains, Phase IV (KMG-IV): sequencing the most valuable type-strain genomes for metagenomic binning, comparative biology and taxonomic classification.</title>
        <authorList>
            <person name="Goeker M."/>
        </authorList>
    </citation>
    <scope>NUCLEOTIDE SEQUENCE</scope>
    <source>
        <strain evidence="3">DSM 24202</strain>
    </source>
</reference>
<sequence>MMSRTMGLLAACFLCAAAGHAQPAAAPAATERRFGDERLAIGIDTRSGAWTALWYQGREIARGQDGAGFDIKQDDQSWLASGAATPELLAVIDDGPNRLRTEQRLGAWRVICHYELLPAKGQLKRAVDIIWDGPAASKIRGFALKTPSLPFAAPGWYFQPGDFPPRRRLAADLTPGYRQGNGRSPWPTLVELSPTLSLVWLADELVPHADTGHTLVAEQAGALDINMQSGISGHVQPGVPQHLGDFWLWLQDNDAETALRRLPEWFRDRGQIVPPDRPSWVPRVTLYSFHPGGSIGSNWKDWGGFAPSTAQLPRMADLGCNALWILPVEDISPYHPRDYYKFMDGIGTGDEYRQLVRAAKALDLRVWQDIVPHGGSNTYPRAIEHPEWLVQDEDGSTLGYWCFDFNWPSWVDYMKGVARHYVRDYGIDGYRIDACSGSKIPNWNPAIPYARASMARSQGGLAMQRAIREGVRELQAEGSTLAEVGGGLFGVVSDAIYDFAMCYSIFPAMRATDPTQFGTNLRRWLHEQQYSNVPDLVSLRHIESHDSLRAELQYGPAPMRAALAVTAWIKGMPMLYQDGEDGHGPVIKKIFALRNGLYEQDTTTVDYLAVTTPAGVFACLRQAELPAQPSGAFAWEKRGGWRASVALVNFNPVETAGVISLPLSALPAALQQEKSCRDLWSGQVLALRPSADGQALETDLRLPPFGMAMLRLGSLEQPPMPATTLTAAPRLLPFNLRLIDSIGKHHELNDALNAAGEVRHRVQDHTWTVTQKRLADGSLQITASAPAGMREPSGLLLRLPIAADEPCDWLAQAAAGVWEDRFRTRHPHFDGVVRNIYHHLQGGNVLWNSLQNPFGFSANEARLAFRTANGSLELAFAPDAQPALASILDRVGDDHAPHVFMRWGIGDDAIGNAVRSFTFTLRQATPPATAAPSGTSDPRLQPMAGGWCFDNGALRLLISNSGIVSSHEVRSADGKWQKLSGAYQLYTDAGYAEEGTRFQALDDVETFARFTRDPDGTLHLAFSGTMRGRGRFDLMRLPIDYVTEYTLGAGTGFGFAWAARPRNASQGKRVFVAMQQQLNNCASVEFLRDGQRVAIGNASKNREAETKLIANAPLPDTIVLRDNSGAARLRYTQMRWDGPQPENLFIHGQALYLAWHDGDAAHDHIGQWRRASAWIAPSDATPAPTTQPLATLALPALNASSNGLLSDPSFEHGSLNYWYRRLVQLQSRASTWSVPTGGSVTADTVHSGAAAAAIVGASGQYRLFTQTLSVNTFKPGTTWRLSCWARGEDIRPGPDAWMGAVLRFAAQLRQDDGRNITRYGEVKMPMGSFAWQHFVVEWTAPENVTGLSIQAGLNGNEGRLWLDDLILEPVK</sequence>
<dbReference type="SUPFAM" id="SSF51445">
    <property type="entry name" value="(Trans)glycosidases"/>
    <property type="match status" value="1"/>
</dbReference>
<proteinExistence type="predicted"/>
<organism evidence="3 4">
    <name type="scientific">Oligosphaera ethanolica</name>
    <dbReference type="NCBI Taxonomy" id="760260"/>
    <lineage>
        <taxon>Bacteria</taxon>
        <taxon>Pseudomonadati</taxon>
        <taxon>Lentisphaerota</taxon>
        <taxon>Oligosphaeria</taxon>
        <taxon>Oligosphaerales</taxon>
        <taxon>Oligosphaeraceae</taxon>
        <taxon>Oligosphaera</taxon>
    </lineage>
</organism>
<keyword evidence="4" id="KW-1185">Reference proteome</keyword>
<name>A0AAE3VH52_9BACT</name>
<comment type="caution">
    <text evidence="3">The sequence shown here is derived from an EMBL/GenBank/DDBJ whole genome shotgun (WGS) entry which is preliminary data.</text>
</comment>
<dbReference type="Proteomes" id="UP001238163">
    <property type="component" value="Unassembled WGS sequence"/>
</dbReference>
<evidence type="ECO:0000313" key="3">
    <source>
        <dbReference type="EMBL" id="MDQ0290345.1"/>
    </source>
</evidence>
<evidence type="ECO:0000259" key="2">
    <source>
        <dbReference type="SMART" id="SM00642"/>
    </source>
</evidence>
<feature type="chain" id="PRO_5042211630" description="Glycosyl hydrolase family 13 catalytic domain-containing protein" evidence="1">
    <location>
        <begin position="22"/>
        <end position="1371"/>
    </location>
</feature>
<dbReference type="SMART" id="SM00642">
    <property type="entry name" value="Aamy"/>
    <property type="match status" value="1"/>
</dbReference>
<accession>A0AAE3VH52</accession>
<dbReference type="Gene3D" id="3.20.20.80">
    <property type="entry name" value="Glycosidases"/>
    <property type="match status" value="1"/>
</dbReference>
<dbReference type="InterPro" id="IPR006047">
    <property type="entry name" value="GH13_cat_dom"/>
</dbReference>
<dbReference type="Gene3D" id="2.60.120.260">
    <property type="entry name" value="Galactose-binding domain-like"/>
    <property type="match status" value="1"/>
</dbReference>
<gene>
    <name evidence="3" type="ORF">J3R75_002452</name>
</gene>
<keyword evidence="1" id="KW-0732">Signal</keyword>